<dbReference type="EMBL" id="AYTS01000148">
    <property type="protein sequence ID" value="OOP55382.1"/>
    <property type="molecule type" value="Genomic_DNA"/>
</dbReference>
<feature type="domain" description="Transposase IS200-like" evidence="1">
    <location>
        <begin position="10"/>
        <end position="136"/>
    </location>
</feature>
<dbReference type="Pfam" id="PF01797">
    <property type="entry name" value="Y1_Tnp"/>
    <property type="match status" value="1"/>
</dbReference>
<name>A0A1V4AQK9_9BACT</name>
<dbReference type="GO" id="GO:0004803">
    <property type="term" value="F:transposase activity"/>
    <property type="evidence" value="ECO:0007669"/>
    <property type="project" value="InterPro"/>
</dbReference>
<comment type="caution">
    <text evidence="2">The sequence shown here is derived from an EMBL/GenBank/DDBJ whole genome shotgun (WGS) entry which is preliminary data.</text>
</comment>
<dbReference type="PANTHER" id="PTHR36966">
    <property type="entry name" value="REP-ASSOCIATED TYROSINE TRANSPOSASE"/>
    <property type="match status" value="1"/>
</dbReference>
<dbReference type="Gene3D" id="3.30.70.1290">
    <property type="entry name" value="Transposase IS200-like"/>
    <property type="match status" value="1"/>
</dbReference>
<dbReference type="GO" id="GO:0006313">
    <property type="term" value="P:DNA transposition"/>
    <property type="evidence" value="ECO:0007669"/>
    <property type="project" value="InterPro"/>
</dbReference>
<reference evidence="2 3" key="1">
    <citation type="journal article" date="2017" name="Water Res.">
        <title>Discovery and metagenomic analysis of an anammox bacterial enrichment related to Candidatus "Brocadia caroliniensis" in a full-scale glycerol-fed nitritation-denitritation separate centrate treatment process.</title>
        <authorList>
            <person name="Park H."/>
            <person name="Brotto A.C."/>
            <person name="van Loosdrecht M.C."/>
            <person name="Chandran K."/>
        </authorList>
    </citation>
    <scope>NUCLEOTIDE SEQUENCE [LARGE SCALE GENOMIC DNA]</scope>
    <source>
        <strain evidence="2">26THWARD</strain>
    </source>
</reference>
<dbReference type="GO" id="GO:0043565">
    <property type="term" value="F:sequence-specific DNA binding"/>
    <property type="evidence" value="ECO:0007669"/>
    <property type="project" value="TreeGrafter"/>
</dbReference>
<dbReference type="Proteomes" id="UP000189681">
    <property type="component" value="Unassembled WGS sequence"/>
</dbReference>
<dbReference type="STRING" id="1004156.AYP45_15125"/>
<dbReference type="SUPFAM" id="SSF143422">
    <property type="entry name" value="Transposase IS200-like"/>
    <property type="match status" value="1"/>
</dbReference>
<evidence type="ECO:0000259" key="1">
    <source>
        <dbReference type="SMART" id="SM01321"/>
    </source>
</evidence>
<dbReference type="PANTHER" id="PTHR36966:SF1">
    <property type="entry name" value="REP-ASSOCIATED TYROSINE TRANSPOSASE"/>
    <property type="match status" value="1"/>
</dbReference>
<dbReference type="InterPro" id="IPR036515">
    <property type="entry name" value="Transposase_17_sf"/>
</dbReference>
<gene>
    <name evidence="2" type="ORF">AYP45_15125</name>
</gene>
<sequence>MPSVRISKEFTSGIYYLTFTVKNWYYLFDRHNRFEILADSLQYCQKHKGLKLHAYVFMLNHIHLIASSPDMIAFVRDFKKFTSKEIQKNIIATEPNVLKLFETENGRFEFWGKTNMPKMKKSEHYLIQKTNYIHANPVRKQYVKNPKDWVWSSANTEGKIDVDSMV</sequence>
<dbReference type="NCBIfam" id="NF047646">
    <property type="entry name" value="REP_Tyr_transpos"/>
    <property type="match status" value="1"/>
</dbReference>
<dbReference type="InterPro" id="IPR002686">
    <property type="entry name" value="Transposase_17"/>
</dbReference>
<evidence type="ECO:0000313" key="2">
    <source>
        <dbReference type="EMBL" id="OOP55382.1"/>
    </source>
</evidence>
<proteinExistence type="predicted"/>
<dbReference type="InterPro" id="IPR052715">
    <property type="entry name" value="RAYT_transposase"/>
</dbReference>
<accession>A0A1V4AQK9</accession>
<organism evidence="2 3">
    <name type="scientific">Candidatus Brocadia carolinensis</name>
    <dbReference type="NCBI Taxonomy" id="1004156"/>
    <lineage>
        <taxon>Bacteria</taxon>
        <taxon>Pseudomonadati</taxon>
        <taxon>Planctomycetota</taxon>
        <taxon>Candidatus Brocadiia</taxon>
        <taxon>Candidatus Brocadiales</taxon>
        <taxon>Candidatus Brocadiaceae</taxon>
        <taxon>Candidatus Brocadia</taxon>
    </lineage>
</organism>
<evidence type="ECO:0000313" key="3">
    <source>
        <dbReference type="Proteomes" id="UP000189681"/>
    </source>
</evidence>
<protein>
    <recommendedName>
        <fullName evidence="1">Transposase IS200-like domain-containing protein</fullName>
    </recommendedName>
</protein>
<dbReference type="AlphaFoldDB" id="A0A1V4AQK9"/>
<dbReference type="SMART" id="SM01321">
    <property type="entry name" value="Y1_Tnp"/>
    <property type="match status" value="1"/>
</dbReference>